<sequence length="331" mass="37119">MFTLDDGLVHAQSAGTCAALYCAKRVQLGVKGDWNIPPVIEACLTGPSAQALALAHSMPYWNLRKLHRDRARVGVYALVLRSGNLSVRWQPFGCDFDSNIARFDFEGDDDTDWIRSPILGPQVMQRPDNELYFIEDFAGLMHRVDRAEELSPRERLLLDIECEALVALLKNLIGTLSWFVRPIWEDTIVCRWKPRPEDSGNKGLPAYLLPGQRHIAALEVRMRHELEANFFEGILSWALSQLKIEEGDFCSVLADIDPKEQSHHARSQRVSTAIKNMTGAGGPKRVARALGALKALNRLPKGWSEAVVPREDDPWETSIQQHFVDSISTAG</sequence>
<evidence type="ECO:0000313" key="2">
    <source>
        <dbReference type="Proteomes" id="UP001176471"/>
    </source>
</evidence>
<name>A0ABT8ZS20_9SPHN</name>
<accession>A0ABT8ZS20</accession>
<gene>
    <name evidence="1" type="ORF">Q4610_18245</name>
</gene>
<keyword evidence="2" id="KW-1185">Reference proteome</keyword>
<dbReference type="Proteomes" id="UP001176471">
    <property type="component" value="Unassembled WGS sequence"/>
</dbReference>
<comment type="caution">
    <text evidence="1">The sequence shown here is derived from an EMBL/GenBank/DDBJ whole genome shotgun (WGS) entry which is preliminary data.</text>
</comment>
<dbReference type="EMBL" id="JAUQOM010000014">
    <property type="protein sequence ID" value="MDO7836991.1"/>
    <property type="molecule type" value="Genomic_DNA"/>
</dbReference>
<evidence type="ECO:0000313" key="1">
    <source>
        <dbReference type="EMBL" id="MDO7836991.1"/>
    </source>
</evidence>
<dbReference type="RefSeq" id="WP_026150008.1">
    <property type="nucleotide sequence ID" value="NZ_JAUQOM010000014.1"/>
</dbReference>
<proteinExistence type="predicted"/>
<protein>
    <submittedName>
        <fullName evidence="1">Uncharacterized protein</fullName>
    </submittedName>
</protein>
<organism evidence="1 2">
    <name type="scientific">Sphingobium cyanobacteriorum</name>
    <dbReference type="NCBI Taxonomy" id="3063954"/>
    <lineage>
        <taxon>Bacteria</taxon>
        <taxon>Pseudomonadati</taxon>
        <taxon>Pseudomonadota</taxon>
        <taxon>Alphaproteobacteria</taxon>
        <taxon>Sphingomonadales</taxon>
        <taxon>Sphingomonadaceae</taxon>
        <taxon>Sphingobium</taxon>
    </lineage>
</organism>
<reference evidence="1" key="1">
    <citation type="submission" date="2023-07" db="EMBL/GenBank/DDBJ databases">
        <title>Bacterial whole genome sequence for Sphingobium sp. HBC34.</title>
        <authorList>
            <person name="Le V."/>
            <person name="Ko S.-R."/>
            <person name="Ahn C.-Y."/>
            <person name="Oh H.-M."/>
        </authorList>
    </citation>
    <scope>NUCLEOTIDE SEQUENCE</scope>
    <source>
        <strain evidence="1">HBC34</strain>
    </source>
</reference>